<evidence type="ECO:0000313" key="1">
    <source>
        <dbReference type="EMBL" id="KJB34495.1"/>
    </source>
</evidence>
<protein>
    <submittedName>
        <fullName evidence="1">Uncharacterized protein</fullName>
    </submittedName>
</protein>
<name>A0A0D2ST91_GOSRA</name>
<sequence>MLSGKRLRIVIACKMAMETLPLELVRARRTSPTYSEVTSNQDPANTNTNGGFEGNLLLVTSHKLNWNNYLQ</sequence>
<dbReference type="EMBL" id="CM001745">
    <property type="protein sequence ID" value="KJB34495.1"/>
    <property type="molecule type" value="Genomic_DNA"/>
</dbReference>
<organism evidence="1 2">
    <name type="scientific">Gossypium raimondii</name>
    <name type="common">Peruvian cotton</name>
    <name type="synonym">Gossypium klotzschianum subsp. raimondii</name>
    <dbReference type="NCBI Taxonomy" id="29730"/>
    <lineage>
        <taxon>Eukaryota</taxon>
        <taxon>Viridiplantae</taxon>
        <taxon>Streptophyta</taxon>
        <taxon>Embryophyta</taxon>
        <taxon>Tracheophyta</taxon>
        <taxon>Spermatophyta</taxon>
        <taxon>Magnoliopsida</taxon>
        <taxon>eudicotyledons</taxon>
        <taxon>Gunneridae</taxon>
        <taxon>Pentapetalae</taxon>
        <taxon>rosids</taxon>
        <taxon>malvids</taxon>
        <taxon>Malvales</taxon>
        <taxon>Malvaceae</taxon>
        <taxon>Malvoideae</taxon>
        <taxon>Gossypium</taxon>
    </lineage>
</organism>
<evidence type="ECO:0000313" key="2">
    <source>
        <dbReference type="Proteomes" id="UP000032304"/>
    </source>
</evidence>
<accession>A0A0D2ST91</accession>
<dbReference type="Proteomes" id="UP000032304">
    <property type="component" value="Chromosome 6"/>
</dbReference>
<dbReference type="AlphaFoldDB" id="A0A0D2ST91"/>
<keyword evidence="2" id="KW-1185">Reference proteome</keyword>
<reference evidence="1 2" key="1">
    <citation type="journal article" date="2012" name="Nature">
        <title>Repeated polyploidization of Gossypium genomes and the evolution of spinnable cotton fibres.</title>
        <authorList>
            <person name="Paterson A.H."/>
            <person name="Wendel J.F."/>
            <person name="Gundlach H."/>
            <person name="Guo H."/>
            <person name="Jenkins J."/>
            <person name="Jin D."/>
            <person name="Llewellyn D."/>
            <person name="Showmaker K.C."/>
            <person name="Shu S."/>
            <person name="Udall J."/>
            <person name="Yoo M.J."/>
            <person name="Byers R."/>
            <person name="Chen W."/>
            <person name="Doron-Faigenboim A."/>
            <person name="Duke M.V."/>
            <person name="Gong L."/>
            <person name="Grimwood J."/>
            <person name="Grover C."/>
            <person name="Grupp K."/>
            <person name="Hu G."/>
            <person name="Lee T.H."/>
            <person name="Li J."/>
            <person name="Lin L."/>
            <person name="Liu T."/>
            <person name="Marler B.S."/>
            <person name="Page J.T."/>
            <person name="Roberts A.W."/>
            <person name="Romanel E."/>
            <person name="Sanders W.S."/>
            <person name="Szadkowski E."/>
            <person name="Tan X."/>
            <person name="Tang H."/>
            <person name="Xu C."/>
            <person name="Wang J."/>
            <person name="Wang Z."/>
            <person name="Zhang D."/>
            <person name="Zhang L."/>
            <person name="Ashrafi H."/>
            <person name="Bedon F."/>
            <person name="Bowers J.E."/>
            <person name="Brubaker C.L."/>
            <person name="Chee P.W."/>
            <person name="Das S."/>
            <person name="Gingle A.R."/>
            <person name="Haigler C.H."/>
            <person name="Harker D."/>
            <person name="Hoffmann L.V."/>
            <person name="Hovav R."/>
            <person name="Jones D.C."/>
            <person name="Lemke C."/>
            <person name="Mansoor S."/>
            <person name="ur Rahman M."/>
            <person name="Rainville L.N."/>
            <person name="Rambani A."/>
            <person name="Reddy U.K."/>
            <person name="Rong J.K."/>
            <person name="Saranga Y."/>
            <person name="Scheffler B.E."/>
            <person name="Scheffler J.A."/>
            <person name="Stelly D.M."/>
            <person name="Triplett B.A."/>
            <person name="Van Deynze A."/>
            <person name="Vaslin M.F."/>
            <person name="Waghmare V.N."/>
            <person name="Walford S.A."/>
            <person name="Wright R.J."/>
            <person name="Zaki E.A."/>
            <person name="Zhang T."/>
            <person name="Dennis E.S."/>
            <person name="Mayer K.F."/>
            <person name="Peterson D.G."/>
            <person name="Rokhsar D.S."/>
            <person name="Wang X."/>
            <person name="Schmutz J."/>
        </authorList>
    </citation>
    <scope>NUCLEOTIDE SEQUENCE [LARGE SCALE GENOMIC DNA]</scope>
</reference>
<dbReference type="Gramene" id="KJB34495">
    <property type="protein sequence ID" value="KJB34495"/>
    <property type="gene ID" value="B456_006G068800"/>
</dbReference>
<gene>
    <name evidence="1" type="ORF">B456_006G068800</name>
</gene>
<proteinExistence type="predicted"/>